<feature type="transmembrane region" description="Helical" evidence="1">
    <location>
        <begin position="31"/>
        <end position="53"/>
    </location>
</feature>
<keyword evidence="1" id="KW-1133">Transmembrane helix</keyword>
<dbReference type="Proteomes" id="UP000001351">
    <property type="component" value="Chromosome"/>
</dbReference>
<dbReference type="EMBL" id="CP002271">
    <property type="protein sequence ID" value="ADO72710.1"/>
    <property type="molecule type" value="Genomic_DNA"/>
</dbReference>
<keyword evidence="4" id="KW-1185">Reference proteome</keyword>
<dbReference type="EMBL" id="AAMD01000044">
    <property type="protein sequence ID" value="EAU66945.1"/>
    <property type="molecule type" value="Genomic_DNA"/>
</dbReference>
<name>Q093L1_STIAD</name>
<gene>
    <name evidence="2" type="ordered locus">STAUR_4932</name>
    <name evidence="3" type="ORF">STIAU_0087</name>
</gene>
<dbReference type="eggNOG" id="COG5031">
    <property type="taxonomic scope" value="Bacteria"/>
</dbReference>
<evidence type="ECO:0000256" key="1">
    <source>
        <dbReference type="SAM" id="Phobius"/>
    </source>
</evidence>
<dbReference type="OrthoDB" id="9775927at2"/>
<dbReference type="KEGG" id="sur:STAUR_4932"/>
<dbReference type="STRING" id="378806.STAUR_4932"/>
<keyword evidence="1" id="KW-0472">Membrane</keyword>
<dbReference type="AlphaFoldDB" id="Q093L1"/>
<reference evidence="3 5" key="1">
    <citation type="submission" date="2006-04" db="EMBL/GenBank/DDBJ databases">
        <authorList>
            <person name="Nierman W.C."/>
        </authorList>
    </citation>
    <scope>NUCLEOTIDE SEQUENCE [LARGE SCALE GENOMIC DNA]</scope>
    <source>
        <strain evidence="3 5">DW4/3-1</strain>
    </source>
</reference>
<reference evidence="2 4" key="2">
    <citation type="journal article" date="2011" name="Mol. Biol. Evol.">
        <title>Comparative genomic analysis of fruiting body formation in Myxococcales.</title>
        <authorList>
            <person name="Huntley S."/>
            <person name="Hamann N."/>
            <person name="Wegener-Feldbrugge S."/>
            <person name="Treuner-Lange A."/>
            <person name="Kube M."/>
            <person name="Reinhardt R."/>
            <person name="Klages S."/>
            <person name="Muller R."/>
            <person name="Ronning C.M."/>
            <person name="Nierman W.C."/>
            <person name="Sogaard-Andersen L."/>
        </authorList>
    </citation>
    <scope>NUCLEOTIDE SEQUENCE [LARGE SCALE GENOMIC DNA]</scope>
    <source>
        <strain evidence="2 4">DW4/3-1</strain>
    </source>
</reference>
<organism evidence="3 5">
    <name type="scientific">Stigmatella aurantiaca (strain DW4/3-1)</name>
    <dbReference type="NCBI Taxonomy" id="378806"/>
    <lineage>
        <taxon>Bacteria</taxon>
        <taxon>Pseudomonadati</taxon>
        <taxon>Myxococcota</taxon>
        <taxon>Myxococcia</taxon>
        <taxon>Myxococcales</taxon>
        <taxon>Cystobacterineae</taxon>
        <taxon>Archangiaceae</taxon>
        <taxon>Stigmatella</taxon>
    </lineage>
</organism>
<dbReference type="Proteomes" id="UP000032702">
    <property type="component" value="Unassembled WGS sequence"/>
</dbReference>
<evidence type="ECO:0000313" key="2">
    <source>
        <dbReference type="EMBL" id="ADO72710.1"/>
    </source>
</evidence>
<protein>
    <submittedName>
        <fullName evidence="2">Conserved uncharacterized protein</fullName>
    </submittedName>
</protein>
<dbReference type="HOGENOM" id="CLU_1260822_0_0_7"/>
<evidence type="ECO:0000313" key="3">
    <source>
        <dbReference type="EMBL" id="EAU66945.1"/>
    </source>
</evidence>
<accession>Q093L1</accession>
<dbReference type="RefSeq" id="WP_002613547.1">
    <property type="nucleotide sequence ID" value="NC_014623.1"/>
</dbReference>
<proteinExistence type="predicted"/>
<evidence type="ECO:0000313" key="4">
    <source>
        <dbReference type="Proteomes" id="UP000001351"/>
    </source>
</evidence>
<sequence>MRIVTDAFIHKAQPGAAVRERSLSDEARSKLWLAFGLQGFLAAAYIDYFGTLLRLPKGDWYWKLYDTLRERYEEPDLAQRFQRLATLPEGTFGHEFWKYCQERGIPMPGHPHALPVHSAVHDFVHLLSGYGVSIWEEMLTTTFSLGFMFNPKARNYDPARHKIVIPVRMLARLIPIPRLQRALDRGSAVTVDLFGDWDPWKVMEMPLEDVRRMYNIQAE</sequence>
<evidence type="ECO:0000313" key="5">
    <source>
        <dbReference type="Proteomes" id="UP000032702"/>
    </source>
</evidence>
<keyword evidence="1" id="KW-0812">Transmembrane</keyword>